<organism evidence="1">
    <name type="scientific">marine sediment metagenome</name>
    <dbReference type="NCBI Taxonomy" id="412755"/>
    <lineage>
        <taxon>unclassified sequences</taxon>
        <taxon>metagenomes</taxon>
        <taxon>ecological metagenomes</taxon>
    </lineage>
</organism>
<protein>
    <submittedName>
        <fullName evidence="1">Uncharacterized protein</fullName>
    </submittedName>
</protein>
<evidence type="ECO:0000313" key="1">
    <source>
        <dbReference type="EMBL" id="GAH82125.1"/>
    </source>
</evidence>
<comment type="caution">
    <text evidence="1">The sequence shown here is derived from an EMBL/GenBank/DDBJ whole genome shotgun (WGS) entry which is preliminary data.</text>
</comment>
<reference evidence="1" key="1">
    <citation type="journal article" date="2014" name="Front. Microbiol.">
        <title>High frequency of phylogenetically diverse reductive dehalogenase-homologous genes in deep subseafloor sedimentary metagenomes.</title>
        <authorList>
            <person name="Kawai M."/>
            <person name="Futagami T."/>
            <person name="Toyoda A."/>
            <person name="Takaki Y."/>
            <person name="Nishi S."/>
            <person name="Hori S."/>
            <person name="Arai W."/>
            <person name="Tsubouchi T."/>
            <person name="Morono Y."/>
            <person name="Uchiyama I."/>
            <person name="Ito T."/>
            <person name="Fujiyama A."/>
            <person name="Inagaki F."/>
            <person name="Takami H."/>
        </authorList>
    </citation>
    <scope>NUCLEOTIDE SEQUENCE</scope>
    <source>
        <strain evidence="1">Expedition CK06-06</strain>
    </source>
</reference>
<sequence>TSSSMYIMSIGIYITGEARAGKTVKGLNGELKIHKNSAV</sequence>
<name>X1JKY5_9ZZZZ</name>
<accession>X1JKY5</accession>
<gene>
    <name evidence="1" type="ORF">S03H2_59421</name>
</gene>
<proteinExistence type="predicted"/>
<dbReference type="EMBL" id="BARU01038210">
    <property type="protein sequence ID" value="GAH82125.1"/>
    <property type="molecule type" value="Genomic_DNA"/>
</dbReference>
<feature type="non-terminal residue" evidence="1">
    <location>
        <position position="1"/>
    </location>
</feature>
<dbReference type="AlphaFoldDB" id="X1JKY5"/>